<keyword evidence="3" id="KW-1185">Reference proteome</keyword>
<dbReference type="Proteomes" id="UP001443914">
    <property type="component" value="Unassembled WGS sequence"/>
</dbReference>
<evidence type="ECO:0000256" key="1">
    <source>
        <dbReference type="SAM" id="MobiDB-lite"/>
    </source>
</evidence>
<evidence type="ECO:0000313" key="2">
    <source>
        <dbReference type="EMBL" id="KAK9667040.1"/>
    </source>
</evidence>
<reference evidence="2 3" key="1">
    <citation type="submission" date="2024-03" db="EMBL/GenBank/DDBJ databases">
        <title>WGS assembly of Saponaria officinalis var. Norfolk2.</title>
        <authorList>
            <person name="Jenkins J."/>
            <person name="Shu S."/>
            <person name="Grimwood J."/>
            <person name="Barry K."/>
            <person name="Goodstein D."/>
            <person name="Schmutz J."/>
            <person name="Leebens-Mack J."/>
            <person name="Osbourn A."/>
        </authorList>
    </citation>
    <scope>NUCLEOTIDE SEQUENCE [LARGE SCALE GENOMIC DNA]</scope>
    <source>
        <strain evidence="3">cv. Norfolk2</strain>
        <strain evidence="2">JIC</strain>
        <tissue evidence="2">Leaf</tissue>
    </source>
</reference>
<dbReference type="EMBL" id="JBDFQZ010000014">
    <property type="protein sequence ID" value="KAK9667040.1"/>
    <property type="molecule type" value="Genomic_DNA"/>
</dbReference>
<dbReference type="AlphaFoldDB" id="A0AAW1GR76"/>
<proteinExistence type="predicted"/>
<name>A0AAW1GR76_SAPOF</name>
<sequence>MSSIVQTIQKNTKSQKTLPISSSSSSAEHDKIHGLRRRLSSLSLNLHPSNISSTSAATWAIHRSKSLTSMGENAGNSIKNWGALGWAWVLSRKPNLFQDLEMNEEEKYFVGFHCKGSLKHLFFKVKSQFRRLFRYEDDFTLPQSFRYNNNGFSNVRSGNAR</sequence>
<comment type="caution">
    <text evidence="2">The sequence shown here is derived from an EMBL/GenBank/DDBJ whole genome shotgun (WGS) entry which is preliminary data.</text>
</comment>
<dbReference type="PANTHER" id="PTHR35714:SF1">
    <property type="entry name" value="OS02G0715300 PROTEIN"/>
    <property type="match status" value="1"/>
</dbReference>
<organism evidence="2 3">
    <name type="scientific">Saponaria officinalis</name>
    <name type="common">Common soapwort</name>
    <name type="synonym">Lychnis saponaria</name>
    <dbReference type="NCBI Taxonomy" id="3572"/>
    <lineage>
        <taxon>Eukaryota</taxon>
        <taxon>Viridiplantae</taxon>
        <taxon>Streptophyta</taxon>
        <taxon>Embryophyta</taxon>
        <taxon>Tracheophyta</taxon>
        <taxon>Spermatophyta</taxon>
        <taxon>Magnoliopsida</taxon>
        <taxon>eudicotyledons</taxon>
        <taxon>Gunneridae</taxon>
        <taxon>Pentapetalae</taxon>
        <taxon>Caryophyllales</taxon>
        <taxon>Caryophyllaceae</taxon>
        <taxon>Caryophylleae</taxon>
        <taxon>Saponaria</taxon>
    </lineage>
</organism>
<feature type="region of interest" description="Disordered" evidence="1">
    <location>
        <begin position="1"/>
        <end position="30"/>
    </location>
</feature>
<gene>
    <name evidence="2" type="ORF">RND81_14G228200</name>
</gene>
<accession>A0AAW1GR76</accession>
<feature type="compositionally biased region" description="Polar residues" evidence="1">
    <location>
        <begin position="1"/>
        <end position="26"/>
    </location>
</feature>
<evidence type="ECO:0000313" key="3">
    <source>
        <dbReference type="Proteomes" id="UP001443914"/>
    </source>
</evidence>
<dbReference type="PANTHER" id="PTHR35714">
    <property type="entry name" value="OS02G0715300 PROTEIN"/>
    <property type="match status" value="1"/>
</dbReference>
<protein>
    <submittedName>
        <fullName evidence="2">Uncharacterized protein</fullName>
    </submittedName>
</protein>
<dbReference type="EMBL" id="JBDFQZ010000014">
    <property type="protein sequence ID" value="KAK9667041.1"/>
    <property type="molecule type" value="Genomic_DNA"/>
</dbReference>